<organism evidence="1 2">
    <name type="scientific">Dyadobacter jiangsuensis</name>
    <dbReference type="NCBI Taxonomy" id="1591085"/>
    <lineage>
        <taxon>Bacteria</taxon>
        <taxon>Pseudomonadati</taxon>
        <taxon>Bacteroidota</taxon>
        <taxon>Cytophagia</taxon>
        <taxon>Cytophagales</taxon>
        <taxon>Spirosomataceae</taxon>
        <taxon>Dyadobacter</taxon>
    </lineage>
</organism>
<evidence type="ECO:0000313" key="1">
    <source>
        <dbReference type="EMBL" id="PSL26129.1"/>
    </source>
</evidence>
<comment type="caution">
    <text evidence="1">The sequence shown here is derived from an EMBL/GenBank/DDBJ whole genome shotgun (WGS) entry which is preliminary data.</text>
</comment>
<protein>
    <submittedName>
        <fullName evidence="1">Glycosyl hydrolase family 76</fullName>
    </submittedName>
</protein>
<dbReference type="GO" id="GO:0005975">
    <property type="term" value="P:carbohydrate metabolic process"/>
    <property type="evidence" value="ECO:0007669"/>
    <property type="project" value="InterPro"/>
</dbReference>
<name>A0A2P8FWN7_9BACT</name>
<reference evidence="1 2" key="1">
    <citation type="submission" date="2018-03" db="EMBL/GenBank/DDBJ databases">
        <title>Genomic Encyclopedia of Archaeal and Bacterial Type Strains, Phase II (KMG-II): from individual species to whole genera.</title>
        <authorList>
            <person name="Goeker M."/>
        </authorList>
    </citation>
    <scope>NUCLEOTIDE SEQUENCE [LARGE SCALE GENOMIC DNA]</scope>
    <source>
        <strain evidence="1 2">DSM 29057</strain>
    </source>
</reference>
<dbReference type="InterPro" id="IPR008928">
    <property type="entry name" value="6-hairpin_glycosidase_sf"/>
</dbReference>
<gene>
    <name evidence="1" type="ORF">CLV60_110108</name>
</gene>
<dbReference type="EMBL" id="PYAS01000010">
    <property type="protein sequence ID" value="PSL26129.1"/>
    <property type="molecule type" value="Genomic_DNA"/>
</dbReference>
<sequence>MQLRGILSASDFREDLSSREPRRDSFYSKKSKLFMKSMYTTALVLLGMARFDLAVSQSATPDYKSRRGQILHNIEGVFYESSTGLFIETNGKNEKPHSYLWPLCALLQAATESEAVSPGKQYMKPVLGAIRQYYNTAAPAPGYQAYVTSEQKDSRFYDDNQWIAIACLDAYNRTGEKDYLAIAEEIYRFMMTGYDEKTGGGLYWKEDEKNTKNTCSNGPGILVALQLYQIKKEPEYLKTAISLYDWTKKNLRASDGTYYDAIKVPSLKIDSAKYSYNTGTMLQSAVLLHNITGKKEYLDEARALAEGSKKHFYKNNRLPDNYWFNVVLLRGFEELHKIDPQAGDYQIFIADAERIWKDERDGKNLLGRKPVKTLIDQGAMLEMYARLERLAKE</sequence>
<dbReference type="InterPro" id="IPR053169">
    <property type="entry name" value="MUG_Protein"/>
</dbReference>
<keyword evidence="2" id="KW-1185">Reference proteome</keyword>
<dbReference type="InterPro" id="IPR005198">
    <property type="entry name" value="Glyco_hydro_76"/>
</dbReference>
<proteinExistence type="predicted"/>
<dbReference type="Proteomes" id="UP000241964">
    <property type="component" value="Unassembled WGS sequence"/>
</dbReference>
<keyword evidence="1" id="KW-0378">Hydrolase</keyword>
<dbReference type="PANTHER" id="PTHR47791">
    <property type="entry name" value="MEIOTICALLY UP-REGULATED GENE 191 PROTEIN"/>
    <property type="match status" value="1"/>
</dbReference>
<dbReference type="AlphaFoldDB" id="A0A2P8FWN7"/>
<dbReference type="Gene3D" id="1.50.10.20">
    <property type="match status" value="1"/>
</dbReference>
<dbReference type="GO" id="GO:0016787">
    <property type="term" value="F:hydrolase activity"/>
    <property type="evidence" value="ECO:0007669"/>
    <property type="project" value="UniProtKB-KW"/>
</dbReference>
<dbReference type="PANTHER" id="PTHR47791:SF4">
    <property type="entry name" value="(PUTATIVE SECRETED PROTEIN)-RELATED"/>
    <property type="match status" value="1"/>
</dbReference>
<dbReference type="SUPFAM" id="SSF48208">
    <property type="entry name" value="Six-hairpin glycosidases"/>
    <property type="match status" value="1"/>
</dbReference>
<accession>A0A2P8FWN7</accession>
<evidence type="ECO:0000313" key="2">
    <source>
        <dbReference type="Proteomes" id="UP000241964"/>
    </source>
</evidence>
<dbReference type="Pfam" id="PF03663">
    <property type="entry name" value="Glyco_hydro_76"/>
    <property type="match status" value="1"/>
</dbReference>